<sequence length="110" mass="12197">MFKIPPEHIPAVLDAYVTLRATAVHPSTKQPYIVSNESRRVSNTDSPISAGYTIISQSVFANWEDANFYDKECPAHKELKKVTGKYRTGDVLTLIYESEVGVVPVGEAKL</sequence>
<dbReference type="Proteomes" id="UP000038010">
    <property type="component" value="Unassembled WGS sequence"/>
</dbReference>
<dbReference type="InterPro" id="IPR011008">
    <property type="entry name" value="Dimeric_a/b-barrel"/>
</dbReference>
<evidence type="ECO:0000313" key="3">
    <source>
        <dbReference type="Proteomes" id="UP000038010"/>
    </source>
</evidence>
<name>A0A0N0NLJ9_9EURO</name>
<dbReference type="VEuPathDB" id="FungiDB:AB675_4602"/>
<accession>A0A0N0NLJ9</accession>
<reference evidence="2 3" key="1">
    <citation type="submission" date="2015-06" db="EMBL/GenBank/DDBJ databases">
        <title>Draft genome of the ant-associated black yeast Phialophora attae CBS 131958.</title>
        <authorList>
            <person name="Moreno L.F."/>
            <person name="Stielow B.J."/>
            <person name="de Hoog S."/>
            <person name="Vicente V.A."/>
            <person name="Weiss V.A."/>
            <person name="de Vries M."/>
            <person name="Cruz L.M."/>
            <person name="Souza E.M."/>
        </authorList>
    </citation>
    <scope>NUCLEOTIDE SEQUENCE [LARGE SCALE GENOMIC DNA]</scope>
    <source>
        <strain evidence="2 3">CBS 131958</strain>
    </source>
</reference>
<dbReference type="GeneID" id="28736633"/>
<dbReference type="OrthoDB" id="3830014at2759"/>
<dbReference type="EMBL" id="LFJN01000016">
    <property type="protein sequence ID" value="KPI39119.1"/>
    <property type="molecule type" value="Genomic_DNA"/>
</dbReference>
<gene>
    <name evidence="2" type="ORF">AB675_4602</name>
</gene>
<dbReference type="AlphaFoldDB" id="A0A0N0NLJ9"/>
<dbReference type="PROSITE" id="PS51502">
    <property type="entry name" value="S_R_A_B_BARREL"/>
    <property type="match status" value="1"/>
</dbReference>
<dbReference type="SMART" id="SM00886">
    <property type="entry name" value="Dabb"/>
    <property type="match status" value="1"/>
</dbReference>
<dbReference type="RefSeq" id="XP_017999082.1">
    <property type="nucleotide sequence ID" value="XM_018144753.1"/>
</dbReference>
<organism evidence="2 3">
    <name type="scientific">Cyphellophora attinorum</name>
    <dbReference type="NCBI Taxonomy" id="1664694"/>
    <lineage>
        <taxon>Eukaryota</taxon>
        <taxon>Fungi</taxon>
        <taxon>Dikarya</taxon>
        <taxon>Ascomycota</taxon>
        <taxon>Pezizomycotina</taxon>
        <taxon>Eurotiomycetes</taxon>
        <taxon>Chaetothyriomycetidae</taxon>
        <taxon>Chaetothyriales</taxon>
        <taxon>Cyphellophoraceae</taxon>
        <taxon>Cyphellophora</taxon>
    </lineage>
</organism>
<dbReference type="SUPFAM" id="SSF54909">
    <property type="entry name" value="Dimeric alpha+beta barrel"/>
    <property type="match status" value="1"/>
</dbReference>
<dbReference type="Gene3D" id="3.30.70.100">
    <property type="match status" value="1"/>
</dbReference>
<feature type="domain" description="Stress-response A/B barrel" evidence="1">
    <location>
        <begin position="1"/>
        <end position="96"/>
    </location>
</feature>
<evidence type="ECO:0000313" key="2">
    <source>
        <dbReference type="EMBL" id="KPI39119.1"/>
    </source>
</evidence>
<comment type="caution">
    <text evidence="2">The sequence shown here is derived from an EMBL/GenBank/DDBJ whole genome shotgun (WGS) entry which is preliminary data.</text>
</comment>
<keyword evidence="3" id="KW-1185">Reference proteome</keyword>
<proteinExistence type="predicted"/>
<dbReference type="InterPro" id="IPR013097">
    <property type="entry name" value="Dabb"/>
</dbReference>
<protein>
    <recommendedName>
        <fullName evidence="1">Stress-response A/B barrel domain-containing protein</fullName>
    </recommendedName>
</protein>
<evidence type="ECO:0000259" key="1">
    <source>
        <dbReference type="PROSITE" id="PS51502"/>
    </source>
</evidence>